<evidence type="ECO:0000256" key="2">
    <source>
        <dbReference type="ARBA" id="ARBA00034247"/>
    </source>
</evidence>
<protein>
    <recommendedName>
        <fullName evidence="1">diguanylate cyclase</fullName>
        <ecNumber evidence="1">2.7.7.65</ecNumber>
    </recommendedName>
</protein>
<dbReference type="AlphaFoldDB" id="A0A0H3A9X9"/>
<dbReference type="PROSITE" id="PS50887">
    <property type="entry name" value="GGDEF"/>
    <property type="match status" value="1"/>
</dbReference>
<dbReference type="SUPFAM" id="SSF55073">
    <property type="entry name" value="Nucleotide cyclase"/>
    <property type="match status" value="1"/>
</dbReference>
<dbReference type="GO" id="GO:0043709">
    <property type="term" value="P:cell adhesion involved in single-species biofilm formation"/>
    <property type="evidence" value="ECO:0007669"/>
    <property type="project" value="TreeGrafter"/>
</dbReference>
<dbReference type="GO" id="GO:1902201">
    <property type="term" value="P:negative regulation of bacterial-type flagellum-dependent cell motility"/>
    <property type="evidence" value="ECO:0007669"/>
    <property type="project" value="TreeGrafter"/>
</dbReference>
<dbReference type="EC" id="2.7.7.65" evidence="1"/>
<dbReference type="Gene3D" id="3.30.70.270">
    <property type="match status" value="1"/>
</dbReference>
<comment type="catalytic activity">
    <reaction evidence="2">
        <text>2 GTP = 3',3'-c-di-GMP + 2 diphosphate</text>
        <dbReference type="Rhea" id="RHEA:24898"/>
        <dbReference type="ChEBI" id="CHEBI:33019"/>
        <dbReference type="ChEBI" id="CHEBI:37565"/>
        <dbReference type="ChEBI" id="CHEBI:58805"/>
        <dbReference type="EC" id="2.7.7.65"/>
    </reaction>
</comment>
<dbReference type="InterPro" id="IPR000160">
    <property type="entry name" value="GGDEF_dom"/>
</dbReference>
<reference evidence="5" key="1">
    <citation type="journal article" date="2009" name="Environ. Microbiol.">
        <title>Contribution of mobile genetic elements to Desulfovibrio vulgaris genome plasticity.</title>
        <authorList>
            <person name="Walker C.B."/>
            <person name="Stolyar S."/>
            <person name="Chivian D."/>
            <person name="Pinel N."/>
            <person name="Gabster J.A."/>
            <person name="Dehal P.S."/>
            <person name="He Z."/>
            <person name="Yang Z.K."/>
            <person name="Yen H.C."/>
            <person name="Zhou J."/>
            <person name="Wall J.D."/>
            <person name="Hazen T.C."/>
            <person name="Arkin A.P."/>
            <person name="Stahl D.A."/>
        </authorList>
    </citation>
    <scope>NUCLEOTIDE SEQUENCE [LARGE SCALE GENOMIC DNA]</scope>
    <source>
        <strain evidence="5">DP4</strain>
    </source>
</reference>
<proteinExistence type="predicted"/>
<dbReference type="GO" id="GO:0052621">
    <property type="term" value="F:diguanylate cyclase activity"/>
    <property type="evidence" value="ECO:0007669"/>
    <property type="project" value="UniProtKB-EC"/>
</dbReference>
<dbReference type="FunFam" id="3.30.70.270:FF:000001">
    <property type="entry name" value="Diguanylate cyclase domain protein"/>
    <property type="match status" value="1"/>
</dbReference>
<dbReference type="HOGENOM" id="CLU_000445_11_5_7"/>
<dbReference type="Pfam" id="PF00990">
    <property type="entry name" value="GGDEF"/>
    <property type="match status" value="1"/>
</dbReference>
<dbReference type="InterPro" id="IPR029787">
    <property type="entry name" value="Nucleotide_cyclase"/>
</dbReference>
<dbReference type="GO" id="GO:0005886">
    <property type="term" value="C:plasma membrane"/>
    <property type="evidence" value="ECO:0007669"/>
    <property type="project" value="TreeGrafter"/>
</dbReference>
<dbReference type="InterPro" id="IPR050469">
    <property type="entry name" value="Diguanylate_Cyclase"/>
</dbReference>
<dbReference type="PANTHER" id="PTHR45138">
    <property type="entry name" value="REGULATORY COMPONENTS OF SENSORY TRANSDUCTION SYSTEM"/>
    <property type="match status" value="1"/>
</dbReference>
<dbReference type="InterPro" id="IPR043128">
    <property type="entry name" value="Rev_trsase/Diguanyl_cyclase"/>
</dbReference>
<sequence>MDKRRTDPGNGHEREKLIAELERLRAAIAAMDETVHEGGGTVVSSRPNADTDAVSLPVQPCVMDSPEEAMTNSSGVSDAPPILAVTRLFQGLDADTWRDIAERHQLEGWLPVELSRDSCTNLREWQRTIEEMARQRDTDPLTGLPNRRAFTRHLEAELERTRRGRGDLSLVILDIDHFKSVNDNYGHPCGDEVLLRLASQLQTSVRLYDLAARIGGEEFAIVLPGASALKAQALCERILQRFASTGMDCPGVPPFHVTFSGGIATCTTGVTCPASLLVDRADKALYEAKQAGRNRIYVHREPGITHPERSTLVESSEKQFLFSGNTGQTKP</sequence>
<dbReference type="Proteomes" id="UP000009173">
    <property type="component" value="Chromosome"/>
</dbReference>
<organism evidence="4 5">
    <name type="scientific">Nitratidesulfovibrio vulgaris (strain DP4)</name>
    <name type="common">Desulfovibrio vulgaris</name>
    <dbReference type="NCBI Taxonomy" id="391774"/>
    <lineage>
        <taxon>Bacteria</taxon>
        <taxon>Pseudomonadati</taxon>
        <taxon>Thermodesulfobacteriota</taxon>
        <taxon>Desulfovibrionia</taxon>
        <taxon>Desulfovibrionales</taxon>
        <taxon>Desulfovibrionaceae</taxon>
        <taxon>Nitratidesulfovibrio</taxon>
    </lineage>
</organism>
<dbReference type="EMBL" id="CP000527">
    <property type="protein sequence ID" value="ABM28320.1"/>
    <property type="molecule type" value="Genomic_DNA"/>
</dbReference>
<feature type="domain" description="GGDEF" evidence="3">
    <location>
        <begin position="166"/>
        <end position="301"/>
    </location>
</feature>
<name>A0A0H3A9X9_NITV4</name>
<evidence type="ECO:0000313" key="4">
    <source>
        <dbReference type="EMBL" id="ABM28320.1"/>
    </source>
</evidence>
<accession>A0A0H3A9X9</accession>
<evidence type="ECO:0000313" key="5">
    <source>
        <dbReference type="Proteomes" id="UP000009173"/>
    </source>
</evidence>
<evidence type="ECO:0000259" key="3">
    <source>
        <dbReference type="PROSITE" id="PS50887"/>
    </source>
</evidence>
<dbReference type="NCBIfam" id="TIGR00254">
    <property type="entry name" value="GGDEF"/>
    <property type="match status" value="1"/>
</dbReference>
<dbReference type="SMART" id="SM00267">
    <property type="entry name" value="GGDEF"/>
    <property type="match status" value="1"/>
</dbReference>
<dbReference type="RefSeq" id="WP_011792183.1">
    <property type="nucleotide sequence ID" value="NC_008751.1"/>
</dbReference>
<dbReference type="CDD" id="cd01949">
    <property type="entry name" value="GGDEF"/>
    <property type="match status" value="1"/>
</dbReference>
<dbReference type="PANTHER" id="PTHR45138:SF9">
    <property type="entry name" value="DIGUANYLATE CYCLASE DGCM-RELATED"/>
    <property type="match status" value="1"/>
</dbReference>
<gene>
    <name evidence="4" type="ordered locus">Dvul_1301</name>
</gene>
<dbReference type="KEGG" id="dvl:Dvul_1301"/>
<evidence type="ECO:0000256" key="1">
    <source>
        <dbReference type="ARBA" id="ARBA00012528"/>
    </source>
</evidence>